<dbReference type="EMBL" id="ML145108">
    <property type="protein sequence ID" value="TBU60058.1"/>
    <property type="molecule type" value="Genomic_DNA"/>
</dbReference>
<evidence type="ECO:0000313" key="3">
    <source>
        <dbReference type="Proteomes" id="UP000292082"/>
    </source>
</evidence>
<sequence length="70" mass="7700">MRATQEGRKRELEGDLTSPIAHHYSLGDDRASIGRPMACHPTIFFGRRRFARPGAAIAGRRGEASCMTVT</sequence>
<dbReference type="AlphaFoldDB" id="A0A4V2K8H4"/>
<dbReference type="Proteomes" id="UP000292082">
    <property type="component" value="Unassembled WGS sequence"/>
</dbReference>
<gene>
    <name evidence="2" type="ORF">BD310DRAFT_816051</name>
</gene>
<reference evidence="2 3" key="1">
    <citation type="submission" date="2019-01" db="EMBL/GenBank/DDBJ databases">
        <title>Draft genome sequences of three monokaryotic isolates of the white-rot basidiomycete fungus Dichomitus squalens.</title>
        <authorList>
            <consortium name="DOE Joint Genome Institute"/>
            <person name="Lopez S.C."/>
            <person name="Andreopoulos B."/>
            <person name="Pangilinan J."/>
            <person name="Lipzen A."/>
            <person name="Riley R."/>
            <person name="Ahrendt S."/>
            <person name="Ng V."/>
            <person name="Barry K."/>
            <person name="Daum C."/>
            <person name="Grigoriev I.V."/>
            <person name="Hilden K.S."/>
            <person name="Makela M.R."/>
            <person name="de Vries R.P."/>
        </authorList>
    </citation>
    <scope>NUCLEOTIDE SEQUENCE [LARGE SCALE GENOMIC DNA]</scope>
    <source>
        <strain evidence="2 3">CBS 464.89</strain>
    </source>
</reference>
<feature type="compositionally biased region" description="Basic and acidic residues" evidence="1">
    <location>
        <begin position="1"/>
        <end position="13"/>
    </location>
</feature>
<proteinExistence type="predicted"/>
<accession>A0A4V2K8H4</accession>
<name>A0A4V2K8H4_9APHY</name>
<keyword evidence="3" id="KW-1185">Reference proteome</keyword>
<evidence type="ECO:0000313" key="2">
    <source>
        <dbReference type="EMBL" id="TBU60058.1"/>
    </source>
</evidence>
<organism evidence="2 3">
    <name type="scientific">Dichomitus squalens</name>
    <dbReference type="NCBI Taxonomy" id="114155"/>
    <lineage>
        <taxon>Eukaryota</taxon>
        <taxon>Fungi</taxon>
        <taxon>Dikarya</taxon>
        <taxon>Basidiomycota</taxon>
        <taxon>Agaricomycotina</taxon>
        <taxon>Agaricomycetes</taxon>
        <taxon>Polyporales</taxon>
        <taxon>Polyporaceae</taxon>
        <taxon>Dichomitus</taxon>
    </lineage>
</organism>
<protein>
    <submittedName>
        <fullName evidence="2">Uncharacterized protein</fullName>
    </submittedName>
</protein>
<evidence type="ECO:0000256" key="1">
    <source>
        <dbReference type="SAM" id="MobiDB-lite"/>
    </source>
</evidence>
<feature type="region of interest" description="Disordered" evidence="1">
    <location>
        <begin position="1"/>
        <end position="31"/>
    </location>
</feature>